<dbReference type="GO" id="GO:0003700">
    <property type="term" value="F:DNA-binding transcription factor activity"/>
    <property type="evidence" value="ECO:0007669"/>
    <property type="project" value="InterPro"/>
</dbReference>
<proteinExistence type="predicted"/>
<evidence type="ECO:0000313" key="8">
    <source>
        <dbReference type="Proteomes" id="UP000250235"/>
    </source>
</evidence>
<feature type="domain" description="BHLH" evidence="6">
    <location>
        <begin position="35"/>
        <end position="84"/>
    </location>
</feature>
<dbReference type="Gene3D" id="4.10.280.10">
    <property type="entry name" value="Helix-loop-helix DNA-binding domain"/>
    <property type="match status" value="1"/>
</dbReference>
<sequence>MSKVSVKQLLVLDGEKGELVKTSRGNGVRDAKTLAALKSHSEAERRRRERINAHFATLRGLISSNEKMDKATLLAEVISEVKQMKKTAACASEGLHIPMDTDEVKVEECEEDQGSEPKTFSLKASLCSEYRPDLLSDLRRSIDGLPLKLLRAEISTLGGRVKIVFFVAAIEEKPEARDVLMSSVHSALTNILDKVSASAEYAESFFPRKRPSASYFNS</sequence>
<evidence type="ECO:0000256" key="2">
    <source>
        <dbReference type="ARBA" id="ARBA00023015"/>
    </source>
</evidence>
<evidence type="ECO:0000256" key="4">
    <source>
        <dbReference type="ARBA" id="ARBA00023163"/>
    </source>
</evidence>
<keyword evidence="3" id="KW-0238">DNA-binding</keyword>
<keyword evidence="8" id="KW-1185">Reference proteome</keyword>
<keyword evidence="4" id="KW-0804">Transcription</keyword>
<dbReference type="InterPro" id="IPR045847">
    <property type="entry name" value="AIG1-like"/>
</dbReference>
<reference evidence="7 8" key="1">
    <citation type="journal article" date="2015" name="Proc. Natl. Acad. Sci. U.S.A.">
        <title>The resurrection genome of Boea hygrometrica: A blueprint for survival of dehydration.</title>
        <authorList>
            <person name="Xiao L."/>
            <person name="Yang G."/>
            <person name="Zhang L."/>
            <person name="Yang X."/>
            <person name="Zhao S."/>
            <person name="Ji Z."/>
            <person name="Zhou Q."/>
            <person name="Hu M."/>
            <person name="Wang Y."/>
            <person name="Chen M."/>
            <person name="Xu Y."/>
            <person name="Jin H."/>
            <person name="Xiao X."/>
            <person name="Hu G."/>
            <person name="Bao F."/>
            <person name="Hu Y."/>
            <person name="Wan P."/>
            <person name="Li L."/>
            <person name="Deng X."/>
            <person name="Kuang T."/>
            <person name="Xiang C."/>
            <person name="Zhu J.K."/>
            <person name="Oliver M.J."/>
            <person name="He Y."/>
        </authorList>
    </citation>
    <scope>NUCLEOTIDE SEQUENCE [LARGE SCALE GENOMIC DNA]</scope>
    <source>
        <strain evidence="8">cv. XS01</strain>
    </source>
</reference>
<dbReference type="SUPFAM" id="SSF47459">
    <property type="entry name" value="HLH, helix-loop-helix DNA-binding domain"/>
    <property type="match status" value="1"/>
</dbReference>
<comment type="subcellular location">
    <subcellularLocation>
        <location evidence="1">Nucleus</location>
    </subcellularLocation>
</comment>
<dbReference type="Pfam" id="PF00010">
    <property type="entry name" value="HLH"/>
    <property type="match status" value="1"/>
</dbReference>
<accession>A0A2Z7CYL0</accession>
<dbReference type="CDD" id="cd04873">
    <property type="entry name" value="ACT_UUR-ACR-like"/>
    <property type="match status" value="1"/>
</dbReference>
<evidence type="ECO:0000256" key="1">
    <source>
        <dbReference type="ARBA" id="ARBA00004123"/>
    </source>
</evidence>
<dbReference type="SMART" id="SM00353">
    <property type="entry name" value="HLH"/>
    <property type="match status" value="1"/>
</dbReference>
<protein>
    <submittedName>
        <fullName evidence="7">DNA binding protein</fullName>
    </submittedName>
</protein>
<keyword evidence="5" id="KW-0539">Nucleus</keyword>
<dbReference type="PANTHER" id="PTHR45844">
    <property type="entry name" value="TRANSCRIPTION FACTOR BHLH30"/>
    <property type="match status" value="1"/>
</dbReference>
<gene>
    <name evidence="7" type="ORF">F511_01889</name>
</gene>
<dbReference type="GO" id="GO:0003677">
    <property type="term" value="F:DNA binding"/>
    <property type="evidence" value="ECO:0007669"/>
    <property type="project" value="UniProtKB-KW"/>
</dbReference>
<evidence type="ECO:0000259" key="6">
    <source>
        <dbReference type="PROSITE" id="PS50888"/>
    </source>
</evidence>
<dbReference type="GO" id="GO:0005634">
    <property type="term" value="C:nucleus"/>
    <property type="evidence" value="ECO:0007669"/>
    <property type="project" value="UniProtKB-SubCell"/>
</dbReference>
<dbReference type="InterPro" id="IPR011598">
    <property type="entry name" value="bHLH_dom"/>
</dbReference>
<dbReference type="GO" id="GO:0046983">
    <property type="term" value="F:protein dimerization activity"/>
    <property type="evidence" value="ECO:0007669"/>
    <property type="project" value="InterPro"/>
</dbReference>
<dbReference type="InterPro" id="IPR036638">
    <property type="entry name" value="HLH_DNA-bd_sf"/>
</dbReference>
<keyword evidence="2" id="KW-0805">Transcription regulation</keyword>
<name>A0A2Z7CYL0_9LAMI</name>
<dbReference type="EMBL" id="KQ992022">
    <property type="protein sequence ID" value="KZV51097.1"/>
    <property type="molecule type" value="Genomic_DNA"/>
</dbReference>
<evidence type="ECO:0000256" key="3">
    <source>
        <dbReference type="ARBA" id="ARBA00023125"/>
    </source>
</evidence>
<dbReference type="Proteomes" id="UP000250235">
    <property type="component" value="Unassembled WGS sequence"/>
</dbReference>
<dbReference type="AlphaFoldDB" id="A0A2Z7CYL0"/>
<dbReference type="OrthoDB" id="71302at2759"/>
<evidence type="ECO:0000313" key="7">
    <source>
        <dbReference type="EMBL" id="KZV51097.1"/>
    </source>
</evidence>
<evidence type="ECO:0000256" key="5">
    <source>
        <dbReference type="ARBA" id="ARBA00023242"/>
    </source>
</evidence>
<dbReference type="PROSITE" id="PS50888">
    <property type="entry name" value="BHLH"/>
    <property type="match status" value="1"/>
</dbReference>
<dbReference type="PANTHER" id="PTHR45844:SF9">
    <property type="entry name" value="OS09G0463900 PROTEIN"/>
    <property type="match status" value="1"/>
</dbReference>
<organism evidence="7 8">
    <name type="scientific">Dorcoceras hygrometricum</name>
    <dbReference type="NCBI Taxonomy" id="472368"/>
    <lineage>
        <taxon>Eukaryota</taxon>
        <taxon>Viridiplantae</taxon>
        <taxon>Streptophyta</taxon>
        <taxon>Embryophyta</taxon>
        <taxon>Tracheophyta</taxon>
        <taxon>Spermatophyta</taxon>
        <taxon>Magnoliopsida</taxon>
        <taxon>eudicotyledons</taxon>
        <taxon>Gunneridae</taxon>
        <taxon>Pentapetalae</taxon>
        <taxon>asterids</taxon>
        <taxon>lamiids</taxon>
        <taxon>Lamiales</taxon>
        <taxon>Gesneriaceae</taxon>
        <taxon>Didymocarpoideae</taxon>
        <taxon>Trichosporeae</taxon>
        <taxon>Loxocarpinae</taxon>
        <taxon>Dorcoceras</taxon>
    </lineage>
</organism>